<dbReference type="EC" id="2.3.1.39" evidence="4"/>
<evidence type="ECO:0000256" key="2">
    <source>
        <dbReference type="ARBA" id="ARBA00023315"/>
    </source>
</evidence>
<dbReference type="PATRIC" id="fig|1703771.3.peg.566"/>
<dbReference type="NCBIfam" id="TIGR00128">
    <property type="entry name" value="fabD"/>
    <property type="match status" value="1"/>
</dbReference>
<dbReference type="GO" id="GO:0006633">
    <property type="term" value="P:fatty acid biosynthetic process"/>
    <property type="evidence" value="ECO:0007669"/>
    <property type="project" value="TreeGrafter"/>
</dbReference>
<evidence type="ECO:0000256" key="3">
    <source>
        <dbReference type="ARBA" id="ARBA00048462"/>
    </source>
</evidence>
<evidence type="ECO:0000256" key="4">
    <source>
        <dbReference type="PIRNR" id="PIRNR000446"/>
    </source>
</evidence>
<dbReference type="SUPFAM" id="SSF55048">
    <property type="entry name" value="Probable ACP-binding domain of malonyl-CoA ACP transacylase"/>
    <property type="match status" value="1"/>
</dbReference>
<evidence type="ECO:0000256" key="5">
    <source>
        <dbReference type="PIRSR" id="PIRSR000446-1"/>
    </source>
</evidence>
<evidence type="ECO:0000259" key="6">
    <source>
        <dbReference type="SMART" id="SM00827"/>
    </source>
</evidence>
<comment type="caution">
    <text evidence="7">The sequence shown here is derived from an EMBL/GenBank/DDBJ whole genome shotgun (WGS) entry which is preliminary data.</text>
</comment>
<dbReference type="InterPro" id="IPR024925">
    <property type="entry name" value="Malonyl_CoA-ACP_transAc"/>
</dbReference>
<dbReference type="InterPro" id="IPR004410">
    <property type="entry name" value="Malonyl_CoA-ACP_transAc_FabD"/>
</dbReference>
<name>A0A0S7WG76_UNCT6</name>
<dbReference type="SMART" id="SM00827">
    <property type="entry name" value="PKS_AT"/>
    <property type="match status" value="1"/>
</dbReference>
<evidence type="ECO:0000256" key="1">
    <source>
        <dbReference type="ARBA" id="ARBA00022679"/>
    </source>
</evidence>
<dbReference type="SUPFAM" id="SSF52151">
    <property type="entry name" value="FabD/lysophospholipase-like"/>
    <property type="match status" value="1"/>
</dbReference>
<dbReference type="PIRSF" id="PIRSF000446">
    <property type="entry name" value="Mct"/>
    <property type="match status" value="1"/>
</dbReference>
<dbReference type="InterPro" id="IPR050858">
    <property type="entry name" value="Mal-CoA-ACP_Trans/PKS_FabD"/>
</dbReference>
<dbReference type="FunFam" id="3.30.70.250:FF:000001">
    <property type="entry name" value="Malonyl CoA-acyl carrier protein transacylase"/>
    <property type="match status" value="1"/>
</dbReference>
<dbReference type="GO" id="GO:0005829">
    <property type="term" value="C:cytosol"/>
    <property type="evidence" value="ECO:0007669"/>
    <property type="project" value="TreeGrafter"/>
</dbReference>
<dbReference type="Pfam" id="PF00698">
    <property type="entry name" value="Acyl_transf_1"/>
    <property type="match status" value="1"/>
</dbReference>
<gene>
    <name evidence="7" type="ORF">AMJ40_06235</name>
</gene>
<dbReference type="InterPro" id="IPR014043">
    <property type="entry name" value="Acyl_transferase_dom"/>
</dbReference>
<feature type="active site" evidence="5">
    <location>
        <position position="89"/>
    </location>
</feature>
<organism evidence="7 8">
    <name type="scientific">candidate division TA06 bacterium DG_26</name>
    <dbReference type="NCBI Taxonomy" id="1703771"/>
    <lineage>
        <taxon>Bacteria</taxon>
        <taxon>Bacteria division TA06</taxon>
    </lineage>
</organism>
<feature type="domain" description="Malonyl-CoA:ACP transacylase (MAT)" evidence="6">
    <location>
        <begin position="6"/>
        <end position="307"/>
    </location>
</feature>
<comment type="catalytic activity">
    <reaction evidence="3 4">
        <text>holo-[ACP] + malonyl-CoA = malonyl-[ACP] + CoA</text>
        <dbReference type="Rhea" id="RHEA:41792"/>
        <dbReference type="Rhea" id="RHEA-COMP:9623"/>
        <dbReference type="Rhea" id="RHEA-COMP:9685"/>
        <dbReference type="ChEBI" id="CHEBI:57287"/>
        <dbReference type="ChEBI" id="CHEBI:57384"/>
        <dbReference type="ChEBI" id="CHEBI:64479"/>
        <dbReference type="ChEBI" id="CHEBI:78449"/>
        <dbReference type="EC" id="2.3.1.39"/>
    </reaction>
</comment>
<dbReference type="PANTHER" id="PTHR42681:SF1">
    <property type="entry name" value="MALONYL-COA-ACYL CARRIER PROTEIN TRANSACYLASE, MITOCHONDRIAL"/>
    <property type="match status" value="1"/>
</dbReference>
<accession>A0A0S7WG76</accession>
<dbReference type="InterPro" id="IPR016036">
    <property type="entry name" value="Malonyl_transacylase_ACP-bd"/>
</dbReference>
<dbReference type="EMBL" id="LIZT01000074">
    <property type="protein sequence ID" value="KPJ49144.1"/>
    <property type="molecule type" value="Genomic_DNA"/>
</dbReference>
<evidence type="ECO:0000313" key="8">
    <source>
        <dbReference type="Proteomes" id="UP000051124"/>
    </source>
</evidence>
<dbReference type="InterPro" id="IPR001227">
    <property type="entry name" value="Ac_transferase_dom_sf"/>
</dbReference>
<dbReference type="Gene3D" id="3.40.366.10">
    <property type="entry name" value="Malonyl-Coenzyme A Acyl Carrier Protein, domain 2"/>
    <property type="match status" value="1"/>
</dbReference>
<keyword evidence="1 4" id="KW-0808">Transferase</keyword>
<protein>
    <recommendedName>
        <fullName evidence="4">Malonyl CoA-acyl carrier protein transacylase</fullName>
        <ecNumber evidence="4">2.3.1.39</ecNumber>
    </recommendedName>
</protein>
<dbReference type="InterPro" id="IPR016035">
    <property type="entry name" value="Acyl_Trfase/lysoPLipase"/>
</dbReference>
<dbReference type="AlphaFoldDB" id="A0A0S7WG76"/>
<dbReference type="Gene3D" id="3.30.70.250">
    <property type="entry name" value="Malonyl-CoA ACP transacylase, ACP-binding"/>
    <property type="match status" value="1"/>
</dbReference>
<proteinExistence type="inferred from homology"/>
<reference evidence="7 8" key="1">
    <citation type="journal article" date="2015" name="Microbiome">
        <title>Genomic resolution of linkages in carbon, nitrogen, and sulfur cycling among widespread estuary sediment bacteria.</title>
        <authorList>
            <person name="Baker B.J."/>
            <person name="Lazar C.S."/>
            <person name="Teske A.P."/>
            <person name="Dick G.J."/>
        </authorList>
    </citation>
    <scope>NUCLEOTIDE SEQUENCE [LARGE SCALE GENOMIC DNA]</scope>
    <source>
        <strain evidence="7">DG_26</strain>
    </source>
</reference>
<comment type="similarity">
    <text evidence="4">Belongs to the fabD family.</text>
</comment>
<evidence type="ECO:0000313" key="7">
    <source>
        <dbReference type="EMBL" id="KPJ49144.1"/>
    </source>
</evidence>
<sequence length="309" mass="33574">MKVAFIFPGQGSQYVGMGKRFYEDDSVRQIYSKASDLLGFDVAHVSFNGPEDELVKTYITQPAILVHSVAGLQMLKKEEIMPDVVAGHSIGEYSALVAAEALDFEDAVRLTKLRGQLMWDEGSKRRGGMAAIIGLQPEQVDRICERASDGGVVVPANYNAPGQIVVSGDESCVEKACELASAEGAMRAIKLRVSGAFHSPLMAEPAERLREELTTVKIRDSGIPVVVNCSARPLRAGTELRDSLEKQLCSPVLWQQSMRAILEIGVDRFLEVGPGAVLKGLLRRIERGATVHALDDFPQLTAVKAHFIG</sequence>
<dbReference type="GO" id="GO:0004314">
    <property type="term" value="F:[acyl-carrier-protein] S-malonyltransferase activity"/>
    <property type="evidence" value="ECO:0007669"/>
    <property type="project" value="UniProtKB-EC"/>
</dbReference>
<dbReference type="PANTHER" id="PTHR42681">
    <property type="entry name" value="MALONYL-COA-ACYL CARRIER PROTEIN TRANSACYLASE, MITOCHONDRIAL"/>
    <property type="match status" value="1"/>
</dbReference>
<dbReference type="Proteomes" id="UP000051124">
    <property type="component" value="Unassembled WGS sequence"/>
</dbReference>
<keyword evidence="2 4" id="KW-0012">Acyltransferase</keyword>
<feature type="active site" evidence="5">
    <location>
        <position position="198"/>
    </location>
</feature>